<dbReference type="OrthoDB" id="4760162at2"/>
<feature type="transmembrane region" description="Helical" evidence="1">
    <location>
        <begin position="40"/>
        <end position="67"/>
    </location>
</feature>
<name>A0A366F542_9HYPH</name>
<organism evidence="2 3">
    <name type="scientific">Roseiarcus fermentans</name>
    <dbReference type="NCBI Taxonomy" id="1473586"/>
    <lineage>
        <taxon>Bacteria</taxon>
        <taxon>Pseudomonadati</taxon>
        <taxon>Pseudomonadota</taxon>
        <taxon>Alphaproteobacteria</taxon>
        <taxon>Hyphomicrobiales</taxon>
        <taxon>Roseiarcaceae</taxon>
        <taxon>Roseiarcus</taxon>
    </lineage>
</organism>
<keyword evidence="1" id="KW-1133">Transmembrane helix</keyword>
<keyword evidence="3" id="KW-1185">Reference proteome</keyword>
<dbReference type="EMBL" id="QNRK01000021">
    <property type="protein sequence ID" value="RBP09737.1"/>
    <property type="molecule type" value="Genomic_DNA"/>
</dbReference>
<dbReference type="Proteomes" id="UP000253529">
    <property type="component" value="Unassembled WGS sequence"/>
</dbReference>
<dbReference type="InterPro" id="IPR025333">
    <property type="entry name" value="DUF4239"/>
</dbReference>
<evidence type="ECO:0000256" key="1">
    <source>
        <dbReference type="SAM" id="Phobius"/>
    </source>
</evidence>
<reference evidence="2 3" key="1">
    <citation type="submission" date="2018-06" db="EMBL/GenBank/DDBJ databases">
        <title>Genomic Encyclopedia of Type Strains, Phase IV (KMG-IV): sequencing the most valuable type-strain genomes for metagenomic binning, comparative biology and taxonomic classification.</title>
        <authorList>
            <person name="Goeker M."/>
        </authorList>
    </citation>
    <scope>NUCLEOTIDE SEQUENCE [LARGE SCALE GENOMIC DNA]</scope>
    <source>
        <strain evidence="2 3">DSM 24875</strain>
    </source>
</reference>
<dbReference type="Pfam" id="PF14023">
    <property type="entry name" value="Bestrophin-like"/>
    <property type="match status" value="1"/>
</dbReference>
<feature type="transmembrane region" description="Helical" evidence="1">
    <location>
        <begin position="206"/>
        <end position="227"/>
    </location>
</feature>
<keyword evidence="1" id="KW-0812">Transmembrane</keyword>
<accession>A0A366F542</accession>
<proteinExistence type="predicted"/>
<sequence length="253" mass="26574">MDSLIFVFGVAVLAFGAGMVGLKLHEWLPEKHAPEKSREMIGAMTGLLGLLLALVLGTLIGSAYALYAIEKSEIETLSARSLQLDMALEAFGPEAQPGRDGLRKAITESYNRIWGNNTAEVADLSVKSSLEGTKILDGFLATLTPKTDAQKQALAAATAAATQIGQTRILMDLQLASGVNWAMLSIVVAWSLLLFCGYGLVSPVNATVMVSLGLGAVAVASAMFLIIELTDPFVGVLKLSPGPVQETLKALGT</sequence>
<evidence type="ECO:0000313" key="2">
    <source>
        <dbReference type="EMBL" id="RBP09737.1"/>
    </source>
</evidence>
<feature type="transmembrane region" description="Helical" evidence="1">
    <location>
        <begin position="178"/>
        <end position="200"/>
    </location>
</feature>
<comment type="caution">
    <text evidence="2">The sequence shown here is derived from an EMBL/GenBank/DDBJ whole genome shotgun (WGS) entry which is preliminary data.</text>
</comment>
<evidence type="ECO:0000313" key="3">
    <source>
        <dbReference type="Proteomes" id="UP000253529"/>
    </source>
</evidence>
<keyword evidence="1" id="KW-0472">Membrane</keyword>
<dbReference type="RefSeq" id="WP_113890744.1">
    <property type="nucleotide sequence ID" value="NZ_QNRK01000021.1"/>
</dbReference>
<protein>
    <submittedName>
        <fullName evidence="2">Uncharacterized protein DUF4239</fullName>
    </submittedName>
</protein>
<dbReference type="AlphaFoldDB" id="A0A366F542"/>
<gene>
    <name evidence="2" type="ORF">DFR50_12183</name>
</gene>